<keyword evidence="1" id="KW-1133">Transmembrane helix</keyword>
<proteinExistence type="predicted"/>
<gene>
    <name evidence="2" type="ORF">ATK78_0870</name>
</gene>
<protein>
    <submittedName>
        <fullName evidence="2">HEAT repeat protein</fullName>
    </submittedName>
</protein>
<dbReference type="InterPro" id="IPR016024">
    <property type="entry name" value="ARM-type_fold"/>
</dbReference>
<accession>A0A4R6T034</accession>
<dbReference type="EMBL" id="SNYC01000003">
    <property type="protein sequence ID" value="TDQ11742.1"/>
    <property type="molecule type" value="Genomic_DNA"/>
</dbReference>
<evidence type="ECO:0000313" key="3">
    <source>
        <dbReference type="Proteomes" id="UP000295620"/>
    </source>
</evidence>
<dbReference type="Proteomes" id="UP000295620">
    <property type="component" value="Unassembled WGS sequence"/>
</dbReference>
<dbReference type="AlphaFoldDB" id="A0A4R6T034"/>
<evidence type="ECO:0000256" key="1">
    <source>
        <dbReference type="SAM" id="Phobius"/>
    </source>
</evidence>
<dbReference type="SUPFAM" id="SSF48371">
    <property type="entry name" value="ARM repeat"/>
    <property type="match status" value="1"/>
</dbReference>
<dbReference type="RefSeq" id="WP_133574788.1">
    <property type="nucleotide sequence ID" value="NZ_SNYC01000003.1"/>
</dbReference>
<organism evidence="2 3">
    <name type="scientific">Pedobacter metabolipauper</name>
    <dbReference type="NCBI Taxonomy" id="425513"/>
    <lineage>
        <taxon>Bacteria</taxon>
        <taxon>Pseudomonadati</taxon>
        <taxon>Bacteroidota</taxon>
        <taxon>Sphingobacteriia</taxon>
        <taxon>Sphingobacteriales</taxon>
        <taxon>Sphingobacteriaceae</taxon>
        <taxon>Pedobacter</taxon>
    </lineage>
</organism>
<sequence>MSGEKENKDELDDQQMWNLLDGLKTPEPGSDMEIRFQGMLDHYKQTQLNKRSYWMELWTGTISIFNYRMQAQLAYSLILIAFSMAIGYSLSQNEAIKTDETEKLAVLANQVDEMRKMMVVSLLENPSPTERLRAVNYTGEMDGADRQVIAVLLSTLNGDPNVNVRLVTLDALAKFSDQPEVRAGLIKSIIGQESPLVQVAMANLMMRLQEKRSVTPFKKLLEQEALNNAVRIKIEHTIDKLII</sequence>
<keyword evidence="1" id="KW-0472">Membrane</keyword>
<comment type="caution">
    <text evidence="2">The sequence shown here is derived from an EMBL/GenBank/DDBJ whole genome shotgun (WGS) entry which is preliminary data.</text>
</comment>
<dbReference type="Gene3D" id="1.25.10.10">
    <property type="entry name" value="Leucine-rich Repeat Variant"/>
    <property type="match status" value="1"/>
</dbReference>
<dbReference type="InterPro" id="IPR011989">
    <property type="entry name" value="ARM-like"/>
</dbReference>
<reference evidence="2 3" key="1">
    <citation type="submission" date="2019-03" db="EMBL/GenBank/DDBJ databases">
        <title>Genomic Encyclopedia of Archaeal and Bacterial Type Strains, Phase II (KMG-II): from individual species to whole genera.</title>
        <authorList>
            <person name="Goeker M."/>
        </authorList>
    </citation>
    <scope>NUCLEOTIDE SEQUENCE [LARGE SCALE GENOMIC DNA]</scope>
    <source>
        <strain evidence="2 3">DSM 19035</strain>
    </source>
</reference>
<dbReference type="OrthoDB" id="978644at2"/>
<name>A0A4R6T034_9SPHI</name>
<keyword evidence="3" id="KW-1185">Reference proteome</keyword>
<evidence type="ECO:0000313" key="2">
    <source>
        <dbReference type="EMBL" id="TDQ11742.1"/>
    </source>
</evidence>
<keyword evidence="1" id="KW-0812">Transmembrane</keyword>
<feature type="transmembrane region" description="Helical" evidence="1">
    <location>
        <begin position="73"/>
        <end position="91"/>
    </location>
</feature>